<dbReference type="GeneID" id="19108532"/>
<dbReference type="RefSeq" id="XP_007672440.1">
    <property type="nucleotide sequence ID" value="XM_007674250.1"/>
</dbReference>
<dbReference type="InterPro" id="IPR024316">
    <property type="entry name" value="APQ12"/>
</dbReference>
<evidence type="ECO:0000313" key="2">
    <source>
        <dbReference type="EMBL" id="EMD01256.1"/>
    </source>
</evidence>
<accession>M2NQD3</accession>
<keyword evidence="1" id="KW-1133">Transmembrane helix</keyword>
<gene>
    <name evidence="2" type="ORF">BAUCODRAFT_144802</name>
</gene>
<organism evidence="2 3">
    <name type="scientific">Baudoinia panamericana (strain UAMH 10762)</name>
    <name type="common">Angels' share fungus</name>
    <name type="synonym">Baudoinia compniacensis (strain UAMH 10762)</name>
    <dbReference type="NCBI Taxonomy" id="717646"/>
    <lineage>
        <taxon>Eukaryota</taxon>
        <taxon>Fungi</taxon>
        <taxon>Dikarya</taxon>
        <taxon>Ascomycota</taxon>
        <taxon>Pezizomycotina</taxon>
        <taxon>Dothideomycetes</taxon>
        <taxon>Dothideomycetidae</taxon>
        <taxon>Mycosphaerellales</taxon>
        <taxon>Teratosphaeriaceae</taxon>
        <taxon>Baudoinia</taxon>
    </lineage>
</organism>
<sequence>MDVVQDWAAYFLGSEQAAFITYSPYLYRFYNAASTIKSWLLPLIDQVIRKPDLATIALLLVIVILSLKVLDMLWQTVVFWFKMARRLLFWGVLAALGLWMWTRGPEGVWEDVQYWSEAWGKEYGYWKEQEKVARLAAQGRNYGGKQQRPVGWF</sequence>
<dbReference type="KEGG" id="bcom:BAUCODRAFT_144802"/>
<name>M2NQD3_BAUPA</name>
<keyword evidence="3" id="KW-1185">Reference proteome</keyword>
<keyword evidence="1" id="KW-0472">Membrane</keyword>
<feature type="transmembrane region" description="Helical" evidence="1">
    <location>
        <begin position="53"/>
        <end position="74"/>
    </location>
</feature>
<evidence type="ECO:0000313" key="3">
    <source>
        <dbReference type="Proteomes" id="UP000011761"/>
    </source>
</evidence>
<dbReference type="AlphaFoldDB" id="M2NQD3"/>
<dbReference type="Pfam" id="PF12716">
    <property type="entry name" value="Apq12"/>
    <property type="match status" value="1"/>
</dbReference>
<evidence type="ECO:0000256" key="1">
    <source>
        <dbReference type="SAM" id="Phobius"/>
    </source>
</evidence>
<protein>
    <submittedName>
        <fullName evidence="2">Uncharacterized protein</fullName>
    </submittedName>
</protein>
<dbReference type="HOGENOM" id="CLU_1669046_0_0_1"/>
<dbReference type="EMBL" id="KB445550">
    <property type="protein sequence ID" value="EMD01256.1"/>
    <property type="molecule type" value="Genomic_DNA"/>
</dbReference>
<dbReference type="OMA" id="FIQDYAA"/>
<dbReference type="Proteomes" id="UP000011761">
    <property type="component" value="Unassembled WGS sequence"/>
</dbReference>
<reference evidence="2 3" key="1">
    <citation type="journal article" date="2012" name="PLoS Pathog.">
        <title>Diverse lifestyles and strategies of plant pathogenesis encoded in the genomes of eighteen Dothideomycetes fungi.</title>
        <authorList>
            <person name="Ohm R.A."/>
            <person name="Feau N."/>
            <person name="Henrissat B."/>
            <person name="Schoch C.L."/>
            <person name="Horwitz B.A."/>
            <person name="Barry K.W."/>
            <person name="Condon B.J."/>
            <person name="Copeland A.C."/>
            <person name="Dhillon B."/>
            <person name="Glaser F."/>
            <person name="Hesse C.N."/>
            <person name="Kosti I."/>
            <person name="LaButti K."/>
            <person name="Lindquist E.A."/>
            <person name="Lucas S."/>
            <person name="Salamov A.A."/>
            <person name="Bradshaw R.E."/>
            <person name="Ciuffetti L."/>
            <person name="Hamelin R.C."/>
            <person name="Kema G.H.J."/>
            <person name="Lawrence C."/>
            <person name="Scott J.A."/>
            <person name="Spatafora J.W."/>
            <person name="Turgeon B.G."/>
            <person name="de Wit P.J.G.M."/>
            <person name="Zhong S."/>
            <person name="Goodwin S.B."/>
            <person name="Grigoriev I.V."/>
        </authorList>
    </citation>
    <scope>NUCLEOTIDE SEQUENCE [LARGE SCALE GENOMIC DNA]</scope>
    <source>
        <strain evidence="2 3">UAMH 10762</strain>
    </source>
</reference>
<dbReference type="eggNOG" id="ENOG502T2BZ">
    <property type="taxonomic scope" value="Eukaryota"/>
</dbReference>
<proteinExistence type="predicted"/>
<dbReference type="OrthoDB" id="3559694at2759"/>
<keyword evidence="1" id="KW-0812">Transmembrane</keyword>